<keyword evidence="3" id="KW-1185">Reference proteome</keyword>
<proteinExistence type="predicted"/>
<feature type="compositionally biased region" description="Polar residues" evidence="1">
    <location>
        <begin position="356"/>
        <end position="372"/>
    </location>
</feature>
<evidence type="ECO:0000256" key="1">
    <source>
        <dbReference type="SAM" id="MobiDB-lite"/>
    </source>
</evidence>
<feature type="compositionally biased region" description="Polar residues" evidence="1">
    <location>
        <begin position="299"/>
        <end position="319"/>
    </location>
</feature>
<dbReference type="PANTHER" id="PTHR34117">
    <property type="entry name" value="STYLE CELL-CYCLE INHIBITOR 1"/>
    <property type="match status" value="1"/>
</dbReference>
<sequence length="991" mass="110298">MDLFRSRKRDADQMGQGEGSSLQKRKAGLSSSLDNLLDIGKLEDPDGTDSEMSATDSDEDIDRNDVNKASRKQKVFAMKSVKRDKKKEKDLRKKIEKNMITMDDFLGKQSEFKMWLFEEKSKNASEVSSPKLKTYFKQFVRLWNKRKLTGKYYRSSNLPDSPATVTSTNVNFLAEYPVTINIPLNTVVENVSEKSQTTSPFVTFGKTPPKVFRSKKFHLFSGAKDVALISVAPIGSPKVEVKNKENIKNEVHYLVPRGDKQACDGSKGQTTTHHGAIPYKVSTYPWASADQTSINTKDSSLDICSTSTPPNMSQTSGENWPSPPTQQEIRGMNCVTNSDSPHVPPPPPPRVESLQRKNSANRSPMLSSNYSDPSDKLPCNGIPEDPHYQDPIDCVSAVNSRTRPDHAKLVLKVIGSHNDEPDLSLYSKPVIEKRLSKEELEGMYAKPMKKSKRDPICEGKIEDATSGNLYEIIDKIKTKSVAKDVHSKGNIQPKADLAPKHFVEPLYQTMEECRANFKHDTVDGDVRCVKDDNLYKKKESPKKFASLSRFSNKRVMAASTEKIYETYLSYGRKSKIQRAKNEAKKSAELGSELQPIKQRCKSQPDMSISEKMNVFDINITNDDNVLSNQSSPTRLSSFKPKDINSTHSVNHGARLLRDRAKSYDDMDTPGTPIILSTPSFDSLCNVTMLKNDSVSMKSFSVRSGSSENVSICNISSSTNSSLSFGPDDRSEKSTSLQSLHSVHSSKSLSPVKEVEELPKKETTPEKVENVCESGCPSDNESYKSGFIPITPGKLNAKKHGIDFSNYLLKPVQIKESQQPSDIDSGTKIGSSSKGVLPESSEASHKINRKGQIKVVIKDTLSGVRTNMDNSKTGSVSRRTEPENRHAVQTVQDCQSMSDENKKPNVPNIGVAGRSRKKETQSTATKLRTLSTDRRQESQSKRHRGEKVKVDCKFLETDLDTVVSERPKSLMKKSKSHSGFEAGSDTVVTEIW</sequence>
<feature type="region of interest" description="Disordered" evidence="1">
    <location>
        <begin position="864"/>
        <end position="945"/>
    </location>
</feature>
<feature type="region of interest" description="Disordered" evidence="1">
    <location>
        <begin position="816"/>
        <end position="847"/>
    </location>
</feature>
<protein>
    <submittedName>
        <fullName evidence="2">Uncharacterized protein</fullName>
    </submittedName>
</protein>
<dbReference type="PANTHER" id="PTHR34117:SF1">
    <property type="entry name" value="STYLE CELL-CYCLE INHIBITOR 1"/>
    <property type="match status" value="1"/>
</dbReference>
<feature type="region of interest" description="Disordered" evidence="1">
    <location>
        <begin position="1"/>
        <end position="70"/>
    </location>
</feature>
<feature type="region of interest" description="Disordered" evidence="1">
    <location>
        <begin position="717"/>
        <end position="774"/>
    </location>
</feature>
<feature type="region of interest" description="Disordered" evidence="1">
    <location>
        <begin position="627"/>
        <end position="646"/>
    </location>
</feature>
<feature type="compositionally biased region" description="Polar residues" evidence="1">
    <location>
        <begin position="864"/>
        <end position="876"/>
    </location>
</feature>
<feature type="compositionally biased region" description="Basic and acidic residues" evidence="1">
    <location>
        <begin position="752"/>
        <end position="769"/>
    </location>
</feature>
<feature type="compositionally biased region" description="Basic and acidic residues" evidence="1">
    <location>
        <begin position="930"/>
        <end position="939"/>
    </location>
</feature>
<dbReference type="InterPro" id="IPR044688">
    <property type="entry name" value="SCI-1-like"/>
</dbReference>
<dbReference type="Proteomes" id="UP000828390">
    <property type="component" value="Unassembled WGS sequence"/>
</dbReference>
<feature type="compositionally biased region" description="Polar residues" evidence="1">
    <location>
        <begin position="920"/>
        <end position="929"/>
    </location>
</feature>
<feature type="compositionally biased region" description="Polar residues" evidence="1">
    <location>
        <begin position="627"/>
        <end position="636"/>
    </location>
</feature>
<accession>A0A9D4I130</accession>
<reference evidence="2" key="1">
    <citation type="journal article" date="2019" name="bioRxiv">
        <title>The Genome of the Zebra Mussel, Dreissena polymorpha: A Resource for Invasive Species Research.</title>
        <authorList>
            <person name="McCartney M.A."/>
            <person name="Auch B."/>
            <person name="Kono T."/>
            <person name="Mallez S."/>
            <person name="Zhang Y."/>
            <person name="Obille A."/>
            <person name="Becker A."/>
            <person name="Abrahante J.E."/>
            <person name="Garbe J."/>
            <person name="Badalamenti J.P."/>
            <person name="Herman A."/>
            <person name="Mangelson H."/>
            <person name="Liachko I."/>
            <person name="Sullivan S."/>
            <person name="Sone E.D."/>
            <person name="Koren S."/>
            <person name="Silverstein K.A.T."/>
            <person name="Beckman K.B."/>
            <person name="Gohl D.M."/>
        </authorList>
    </citation>
    <scope>NUCLEOTIDE SEQUENCE</scope>
    <source>
        <strain evidence="2">Duluth1</strain>
        <tissue evidence="2">Whole animal</tissue>
    </source>
</reference>
<organism evidence="2 3">
    <name type="scientific">Dreissena polymorpha</name>
    <name type="common">Zebra mussel</name>
    <name type="synonym">Mytilus polymorpha</name>
    <dbReference type="NCBI Taxonomy" id="45954"/>
    <lineage>
        <taxon>Eukaryota</taxon>
        <taxon>Metazoa</taxon>
        <taxon>Spiralia</taxon>
        <taxon>Lophotrochozoa</taxon>
        <taxon>Mollusca</taxon>
        <taxon>Bivalvia</taxon>
        <taxon>Autobranchia</taxon>
        <taxon>Heteroconchia</taxon>
        <taxon>Euheterodonta</taxon>
        <taxon>Imparidentia</taxon>
        <taxon>Neoheterodontei</taxon>
        <taxon>Myida</taxon>
        <taxon>Dreissenoidea</taxon>
        <taxon>Dreissenidae</taxon>
        <taxon>Dreissena</taxon>
    </lineage>
</organism>
<dbReference type="OrthoDB" id="2139939at2759"/>
<dbReference type="EMBL" id="JAIWYP010000011">
    <property type="protein sequence ID" value="KAH3738476.1"/>
    <property type="molecule type" value="Genomic_DNA"/>
</dbReference>
<dbReference type="AlphaFoldDB" id="A0A9D4I130"/>
<reference evidence="2" key="2">
    <citation type="submission" date="2020-11" db="EMBL/GenBank/DDBJ databases">
        <authorList>
            <person name="McCartney M.A."/>
            <person name="Auch B."/>
            <person name="Kono T."/>
            <person name="Mallez S."/>
            <person name="Becker A."/>
            <person name="Gohl D.M."/>
            <person name="Silverstein K.A.T."/>
            <person name="Koren S."/>
            <person name="Bechman K.B."/>
            <person name="Herman A."/>
            <person name="Abrahante J.E."/>
            <person name="Garbe J."/>
        </authorList>
    </citation>
    <scope>NUCLEOTIDE SEQUENCE</scope>
    <source>
        <strain evidence="2">Duluth1</strain>
        <tissue evidence="2">Whole animal</tissue>
    </source>
</reference>
<name>A0A9D4I130_DREPO</name>
<feature type="region of interest" description="Disordered" evidence="1">
    <location>
        <begin position="299"/>
        <end position="374"/>
    </location>
</feature>
<comment type="caution">
    <text evidence="2">The sequence shown here is derived from an EMBL/GenBank/DDBJ whole genome shotgun (WGS) entry which is preliminary data.</text>
</comment>
<feature type="compositionally biased region" description="Polar residues" evidence="1">
    <location>
        <begin position="816"/>
        <end position="833"/>
    </location>
</feature>
<feature type="region of interest" description="Disordered" evidence="1">
    <location>
        <begin position="965"/>
        <end position="991"/>
    </location>
</feature>
<feature type="compositionally biased region" description="Low complexity" evidence="1">
    <location>
        <begin position="733"/>
        <end position="751"/>
    </location>
</feature>
<gene>
    <name evidence="2" type="ORF">DPMN_045110</name>
</gene>
<feature type="compositionally biased region" description="Polar residues" evidence="1">
    <location>
        <begin position="886"/>
        <end position="897"/>
    </location>
</feature>
<evidence type="ECO:0000313" key="3">
    <source>
        <dbReference type="Proteomes" id="UP000828390"/>
    </source>
</evidence>
<evidence type="ECO:0000313" key="2">
    <source>
        <dbReference type="EMBL" id="KAH3738476.1"/>
    </source>
</evidence>